<comment type="subcellular location">
    <subcellularLocation>
        <location evidence="1">Nucleus</location>
    </subcellularLocation>
</comment>
<keyword evidence="6" id="KW-1185">Reference proteome</keyword>
<evidence type="ECO:0000313" key="6">
    <source>
        <dbReference type="Proteomes" id="UP000186136"/>
    </source>
</evidence>
<dbReference type="InterPro" id="IPR019331">
    <property type="entry name" value="FAM192A/Fyv6_N"/>
</dbReference>
<keyword evidence="2" id="KW-0539">Nucleus</keyword>
<evidence type="ECO:0000256" key="2">
    <source>
        <dbReference type="ARBA" id="ARBA00023242"/>
    </source>
</evidence>
<dbReference type="EMBL" id="BDGI01000047">
    <property type="protein sequence ID" value="GAV27840.1"/>
    <property type="molecule type" value="Genomic_DNA"/>
</dbReference>
<dbReference type="Pfam" id="PF10187">
    <property type="entry name" value="FAM192A_Fyv6_N"/>
    <property type="match status" value="1"/>
</dbReference>
<evidence type="ECO:0000256" key="3">
    <source>
        <dbReference type="SAM" id="MobiDB-lite"/>
    </source>
</evidence>
<feature type="compositionally biased region" description="Basic and acidic residues" evidence="3">
    <location>
        <begin position="96"/>
        <end position="120"/>
    </location>
</feature>
<gene>
    <name evidence="5" type="ORF">PMKS-001308</name>
</gene>
<evidence type="ECO:0000313" key="5">
    <source>
        <dbReference type="EMBL" id="GAV27840.1"/>
    </source>
</evidence>
<name>A0A1Q2YE70_9ASCO</name>
<dbReference type="AlphaFoldDB" id="A0A1Q2YE70"/>
<reference evidence="5 6" key="1">
    <citation type="submission" date="2016-08" db="EMBL/GenBank/DDBJ databases">
        <title>Whole genome shotgun sequence of Pichia membranifaciens KS47-1.</title>
        <authorList>
            <person name="Konishi M."/>
            <person name="Ishida M."/>
            <person name="Arakawa T."/>
            <person name="Kato Y."/>
            <person name="Horiuchi J."/>
        </authorList>
    </citation>
    <scope>NUCLEOTIDE SEQUENCE [LARGE SCALE GENOMIC DNA]</scope>
    <source>
        <strain evidence="5 6">KS47-1</strain>
    </source>
</reference>
<evidence type="ECO:0000256" key="1">
    <source>
        <dbReference type="ARBA" id="ARBA00004123"/>
    </source>
</evidence>
<feature type="compositionally biased region" description="Low complexity" evidence="3">
    <location>
        <begin position="157"/>
        <end position="169"/>
    </location>
</feature>
<proteinExistence type="predicted"/>
<evidence type="ECO:0000259" key="4">
    <source>
        <dbReference type="Pfam" id="PF10187"/>
    </source>
</evidence>
<feature type="domain" description="FAM192A/Fyv6 N-terminal" evidence="4">
    <location>
        <begin position="53"/>
        <end position="130"/>
    </location>
</feature>
<organism evidence="5 6">
    <name type="scientific">Pichia membranifaciens</name>
    <dbReference type="NCBI Taxonomy" id="4926"/>
    <lineage>
        <taxon>Eukaryota</taxon>
        <taxon>Fungi</taxon>
        <taxon>Dikarya</taxon>
        <taxon>Ascomycota</taxon>
        <taxon>Saccharomycotina</taxon>
        <taxon>Pichiomycetes</taxon>
        <taxon>Pichiales</taxon>
        <taxon>Pichiaceae</taxon>
        <taxon>Pichia</taxon>
    </lineage>
</organism>
<feature type="compositionally biased region" description="Low complexity" evidence="3">
    <location>
        <begin position="35"/>
        <end position="47"/>
    </location>
</feature>
<dbReference type="OrthoDB" id="10491240at2759"/>
<protein>
    <recommendedName>
        <fullName evidence="4">FAM192A/Fyv6 N-terminal domain-containing protein</fullName>
    </recommendedName>
</protein>
<dbReference type="GO" id="GO:0005634">
    <property type="term" value="C:nucleus"/>
    <property type="evidence" value="ECO:0007669"/>
    <property type="project" value="UniProtKB-SubCell"/>
</dbReference>
<sequence length="180" mass="20185">MSRFVDDEQAEIQVGSGLSGVEESVKKGATENESVPAAVGAAAGAPEEGYEDAKKDAGAHHYRKRKSLQEQLLNNRMYKYRERRKKLEKQNSSFKMRKDTREFYGKLSTEKQAKKQAEREAYERELALFRRLKEKQKVKGGDEGEDHEDQARDAEPAAEPSAEPEAPSAGLVAYSDSDSE</sequence>
<dbReference type="Proteomes" id="UP000186136">
    <property type="component" value="Unassembled WGS sequence"/>
</dbReference>
<comment type="caution">
    <text evidence="5">The sequence shown here is derived from an EMBL/GenBank/DDBJ whole genome shotgun (WGS) entry which is preliminary data.</text>
</comment>
<accession>A0A1Q2YE70</accession>
<feature type="region of interest" description="Disordered" evidence="3">
    <location>
        <begin position="132"/>
        <end position="180"/>
    </location>
</feature>
<feature type="region of interest" description="Disordered" evidence="3">
    <location>
        <begin position="1"/>
        <end position="120"/>
    </location>
</feature>